<feature type="compositionally biased region" description="Polar residues" evidence="3">
    <location>
        <begin position="35"/>
        <end position="50"/>
    </location>
</feature>
<feature type="domain" description="PH" evidence="4">
    <location>
        <begin position="399"/>
        <end position="504"/>
    </location>
</feature>
<dbReference type="AlphaFoldDB" id="A0A139HMZ0"/>
<dbReference type="CDD" id="cd13311">
    <property type="entry name" value="PH_Slm1"/>
    <property type="match status" value="1"/>
</dbReference>
<gene>
    <name evidence="5" type="ORF">AC578_726</name>
</gene>
<dbReference type="InterPro" id="IPR011993">
    <property type="entry name" value="PH-like_dom_sf"/>
</dbReference>
<dbReference type="EMBL" id="LFZN01000027">
    <property type="protein sequence ID" value="KXT03762.1"/>
    <property type="molecule type" value="Genomic_DNA"/>
</dbReference>
<dbReference type="InterPro" id="IPR046868">
    <property type="entry name" value="BAR_4"/>
</dbReference>
<dbReference type="STRING" id="321146.A0A139HMZ0"/>
<dbReference type="PANTHER" id="PTHR31941">
    <property type="entry name" value="CYTOSKELETAL SIGNALING PROTEIN SLM1"/>
    <property type="match status" value="1"/>
</dbReference>
<dbReference type="Pfam" id="PF20399">
    <property type="entry name" value="PH_20"/>
    <property type="match status" value="1"/>
</dbReference>
<organism evidence="5 6">
    <name type="scientific">Pseudocercospora eumusae</name>
    <dbReference type="NCBI Taxonomy" id="321146"/>
    <lineage>
        <taxon>Eukaryota</taxon>
        <taxon>Fungi</taxon>
        <taxon>Dikarya</taxon>
        <taxon>Ascomycota</taxon>
        <taxon>Pezizomycotina</taxon>
        <taxon>Dothideomycetes</taxon>
        <taxon>Dothideomycetidae</taxon>
        <taxon>Mycosphaerellales</taxon>
        <taxon>Mycosphaerellaceae</taxon>
        <taxon>Pseudocercospora</taxon>
    </lineage>
</organism>
<feature type="compositionally biased region" description="Polar residues" evidence="3">
    <location>
        <begin position="521"/>
        <end position="532"/>
    </location>
</feature>
<evidence type="ECO:0000256" key="3">
    <source>
        <dbReference type="SAM" id="MobiDB-lite"/>
    </source>
</evidence>
<feature type="region of interest" description="Disordered" evidence="3">
    <location>
        <begin position="675"/>
        <end position="711"/>
    </location>
</feature>
<dbReference type="Pfam" id="PF20400">
    <property type="entry name" value="BAR_4"/>
    <property type="match status" value="1"/>
</dbReference>
<dbReference type="SMART" id="SM00233">
    <property type="entry name" value="PH"/>
    <property type="match status" value="1"/>
</dbReference>
<dbReference type="InterPro" id="IPR046869">
    <property type="entry name" value="SLM1/RGC1-like_PH"/>
</dbReference>
<keyword evidence="6" id="KW-1185">Reference proteome</keyword>
<evidence type="ECO:0000313" key="6">
    <source>
        <dbReference type="Proteomes" id="UP000070133"/>
    </source>
</evidence>
<dbReference type="PROSITE" id="PS50003">
    <property type="entry name" value="PH_DOMAIN"/>
    <property type="match status" value="1"/>
</dbReference>
<feature type="region of interest" description="Disordered" evidence="3">
    <location>
        <begin position="519"/>
        <end position="599"/>
    </location>
</feature>
<sequence length="866" mass="94301">MSTPTPYASVPQPSGDQVHRGYGPQPQPTDFAIGSTANPTMISPLSNSVAQHGHFTEEFDASQRGSSVVDGGLQRSSSRATLKKRNSVKRASSLKRSGSKKSLRAGSLKGFAGVDADDANFTSWSYTPVPTTGTPTDILANRFQAWRQLLKSLITYFREIQQSYETRHKALHKVQNTIANITNPSIFMSNGGLGEATRILETFHGKSVREAQKARDIETDVIQALTGLRSDLAQKIKEIKSLSGDFKNSVDKERDVTRKEIEKLQEALQHTDHEDGAAIGKNDPYVVRLGVDRAIERQIDEENYLHRAYLNLEASGRELESIVVGEIQKAYNALAGILKREADDAYNAVESLRSGPIAMPKDQEWYQFVTSDEHFVDPGLPLRRVEEIEYPGKHAPAATEIRAGMLERKSKYLKSYTPGWYVLSPTHLHEFKSADKIYSQPPVMSLYLPDQKLGSHSERGSSSHKFMLKGKQSGGMHKGHNWVFRAESYDTMMAWLEDIRSLTEKTGAERNAFIRKHARSVSGTSDRGTVSSDGMEEDEADEVPYSADVNSLAPQSPAEEKPKRPQPGGRFPSDMVLRKTGTMGSTADGADDSDDDSPNVIAAASALPVSSPDRYGGQDPYRLDDVRTEIGTINDESGVIDHQTARMPVEQQTIASTEPVQTQTYALPAAPVQPTNQAQPLVPEQQQQQPFLGNEPATPFSQVQQSPARHNSGYGEWMAPAAAGAAGVGAGALGAEAYGHHQREQEAIVPQHMPMQEEKSLRGVDADAGAFVFPNAVGESHGTEAMIPSVAPTSEINHAAVVSAPVTDATDASANSTNVAEAPLGGNEKMGAHETGAFFPRVIRHDTELSVSQLHVPGKFPPQRNV</sequence>
<protein>
    <recommendedName>
        <fullName evidence="4">PH domain-containing protein</fullName>
    </recommendedName>
</protein>
<accession>A0A139HMZ0</accession>
<feature type="region of interest" description="Disordered" evidence="3">
    <location>
        <begin position="1"/>
        <end position="101"/>
    </location>
</feature>
<keyword evidence="1" id="KW-0597">Phosphoprotein</keyword>
<dbReference type="InterPro" id="IPR001849">
    <property type="entry name" value="PH_domain"/>
</dbReference>
<dbReference type="InterPro" id="IPR043453">
    <property type="entry name" value="Slm1_PH"/>
</dbReference>
<dbReference type="Proteomes" id="UP000070133">
    <property type="component" value="Unassembled WGS sequence"/>
</dbReference>
<keyword evidence="2" id="KW-0175">Coiled coil</keyword>
<proteinExistence type="predicted"/>
<evidence type="ECO:0000256" key="2">
    <source>
        <dbReference type="SAM" id="Coils"/>
    </source>
</evidence>
<evidence type="ECO:0000313" key="5">
    <source>
        <dbReference type="EMBL" id="KXT03762.1"/>
    </source>
</evidence>
<name>A0A139HMZ0_9PEZI</name>
<feature type="compositionally biased region" description="Polar residues" evidence="3">
    <location>
        <begin position="699"/>
        <end position="709"/>
    </location>
</feature>
<feature type="compositionally biased region" description="Low complexity" evidence="3">
    <location>
        <begin position="677"/>
        <end position="690"/>
    </location>
</feature>
<feature type="coiled-coil region" evidence="2">
    <location>
        <begin position="247"/>
        <end position="274"/>
    </location>
</feature>
<evidence type="ECO:0000259" key="4">
    <source>
        <dbReference type="PROSITE" id="PS50003"/>
    </source>
</evidence>
<feature type="compositionally biased region" description="Polar residues" evidence="3">
    <location>
        <begin position="1"/>
        <end position="15"/>
    </location>
</feature>
<evidence type="ECO:0000256" key="1">
    <source>
        <dbReference type="ARBA" id="ARBA00022553"/>
    </source>
</evidence>
<comment type="caution">
    <text evidence="5">The sequence shown here is derived from an EMBL/GenBank/DDBJ whole genome shotgun (WGS) entry which is preliminary data.</text>
</comment>
<dbReference type="Gene3D" id="2.30.29.30">
    <property type="entry name" value="Pleckstrin-homology domain (PH domain)/Phosphotyrosine-binding domain (PTB)"/>
    <property type="match status" value="1"/>
</dbReference>
<reference evidence="5 6" key="1">
    <citation type="submission" date="2015-07" db="EMBL/GenBank/DDBJ databases">
        <title>Comparative genomics of the Sigatoka disease complex on banana suggests a link between parallel evolutionary changes in Pseudocercospora fijiensis and Pseudocercospora eumusae and increased virulence on the banana host.</title>
        <authorList>
            <person name="Chang T.-C."/>
            <person name="Salvucci A."/>
            <person name="Crous P.W."/>
            <person name="Stergiopoulos I."/>
        </authorList>
    </citation>
    <scope>NUCLEOTIDE SEQUENCE [LARGE SCALE GENOMIC DNA]</scope>
    <source>
        <strain evidence="5 6">CBS 114824</strain>
    </source>
</reference>
<dbReference type="SUPFAM" id="SSF50729">
    <property type="entry name" value="PH domain-like"/>
    <property type="match status" value="1"/>
</dbReference>
<dbReference type="OrthoDB" id="5598057at2759"/>
<dbReference type="PANTHER" id="PTHR31941:SF16">
    <property type="entry name" value="PHOSPHATIDYLINOSITOL 4,5-BISPHOSPHATE-BINDING PROTEIN SLM1-RELATED"/>
    <property type="match status" value="1"/>
</dbReference>